<feature type="compositionally biased region" description="Acidic residues" evidence="1">
    <location>
        <begin position="105"/>
        <end position="117"/>
    </location>
</feature>
<accession>A0A6A4FJG9</accession>
<gene>
    <name evidence="3" type="ORF">PR001_g9628</name>
    <name evidence="2" type="ORF">PR002_g9738</name>
    <name evidence="4" type="ORF">PR003_g12090</name>
</gene>
<feature type="region of interest" description="Disordered" evidence="1">
    <location>
        <begin position="30"/>
        <end position="59"/>
    </location>
</feature>
<organism evidence="4 6">
    <name type="scientific">Phytophthora rubi</name>
    <dbReference type="NCBI Taxonomy" id="129364"/>
    <lineage>
        <taxon>Eukaryota</taxon>
        <taxon>Sar</taxon>
        <taxon>Stramenopiles</taxon>
        <taxon>Oomycota</taxon>
        <taxon>Peronosporomycetes</taxon>
        <taxon>Peronosporales</taxon>
        <taxon>Peronosporaceae</taxon>
        <taxon>Phytophthora</taxon>
    </lineage>
</organism>
<dbReference type="AlphaFoldDB" id="A0A6A4FJG9"/>
<feature type="compositionally biased region" description="Low complexity" evidence="1">
    <location>
        <begin position="404"/>
        <end position="416"/>
    </location>
</feature>
<feature type="region of interest" description="Disordered" evidence="1">
    <location>
        <begin position="331"/>
        <end position="351"/>
    </location>
</feature>
<name>A0A6A4FJG9_9STRA</name>
<feature type="compositionally biased region" description="Low complexity" evidence="1">
    <location>
        <begin position="30"/>
        <end position="54"/>
    </location>
</feature>
<feature type="region of interest" description="Disordered" evidence="1">
    <location>
        <begin position="99"/>
        <end position="118"/>
    </location>
</feature>
<proteinExistence type="predicted"/>
<evidence type="ECO:0000313" key="2">
    <source>
        <dbReference type="EMBL" id="KAE9031035.1"/>
    </source>
</evidence>
<dbReference type="EMBL" id="QXFV01000539">
    <property type="protein sequence ID" value="KAE9034705.1"/>
    <property type="molecule type" value="Genomic_DNA"/>
</dbReference>
<keyword evidence="6" id="KW-1185">Reference proteome</keyword>
<evidence type="ECO:0000313" key="3">
    <source>
        <dbReference type="EMBL" id="KAE9034705.1"/>
    </source>
</evidence>
<evidence type="ECO:0008006" key="8">
    <source>
        <dbReference type="Google" id="ProtNLM"/>
    </source>
</evidence>
<protein>
    <recommendedName>
        <fullName evidence="8">PH domain-containing protein</fullName>
    </recommendedName>
</protein>
<evidence type="ECO:0000256" key="1">
    <source>
        <dbReference type="SAM" id="MobiDB-lite"/>
    </source>
</evidence>
<dbReference type="Proteomes" id="UP000435112">
    <property type="component" value="Unassembled WGS sequence"/>
</dbReference>
<feature type="region of interest" description="Disordered" evidence="1">
    <location>
        <begin position="386"/>
        <end position="476"/>
    </location>
</feature>
<evidence type="ECO:0000313" key="4">
    <source>
        <dbReference type="EMBL" id="KAE9337286.1"/>
    </source>
</evidence>
<comment type="caution">
    <text evidence="4">The sequence shown here is derived from an EMBL/GenBank/DDBJ whole genome shotgun (WGS) entry which is preliminary data.</text>
</comment>
<evidence type="ECO:0000313" key="7">
    <source>
        <dbReference type="Proteomes" id="UP000435112"/>
    </source>
</evidence>
<evidence type="ECO:0000313" key="6">
    <source>
        <dbReference type="Proteomes" id="UP000434957"/>
    </source>
</evidence>
<dbReference type="EMBL" id="QXFT01000714">
    <property type="protein sequence ID" value="KAE9337286.1"/>
    <property type="molecule type" value="Genomic_DNA"/>
</dbReference>
<sequence length="609" mass="66833">MPMPDFRVRSTSRFGSVDIGGASSVSSAIRSAASGSRPSSRYLSRQASKTSSSSQDNHRRVVRQAVVCAGSLHVRTFKLLWKPAVLQLMVTTTTSLSEDESHFDDCDDDSDDSDDSDVEKLTTMARPNKTHHYSLVFCYRSLMGHARRERIELDDPRDPVELVWGEDGLLSTRFEFSVVYGSVGPSGRRRNLTCRARDAKDYLQWTEALRTALECQGKNKDIKMNRFTHAHTVSSSKAPSNSRGSIGSFFDLDVVEEQQLLLEREAARKGSAHTPTSPTAATAAEAIAPPAADIARASALKPVPADIAAEYGGVRRRPVSIVVPAPRPVGTRLQRRKPSVPPMGTGKPLSIAPLRRGSFISKSAKPTATLPPFGRPHGARVDNATTEMSMSLPPPGGQRRRRTSSAARRLSSSSLRTRARKISISNGAHADSQANGAWRSHTPDTNSGSKRSRLRVSPTSQPEEKRPRVPSSPLTSAPVLGALPILQSPSSLTDSPLDFIDERPSIDNPRTTEFVNSLVKIAGVASAKQRQKLLQRQRQESCPVSTNYGLPLISRKSEEKEDPWLISRRSSRLNLDICDVEDEKSTRSNRQRTHGETWAAYLKAMECEL</sequence>
<evidence type="ECO:0000313" key="5">
    <source>
        <dbReference type="Proteomes" id="UP000429607"/>
    </source>
</evidence>
<dbReference type="Proteomes" id="UP000434957">
    <property type="component" value="Unassembled WGS sequence"/>
</dbReference>
<reference evidence="4 6" key="1">
    <citation type="submission" date="2018-08" db="EMBL/GenBank/DDBJ databases">
        <title>Genomic investigation of the strawberry pathogen Phytophthora fragariae indicates pathogenicity is determined by transcriptional variation in three key races.</title>
        <authorList>
            <person name="Adams T.M."/>
            <person name="Armitage A.D."/>
            <person name="Sobczyk M.K."/>
            <person name="Bates H.J."/>
            <person name="Dunwell J.M."/>
            <person name="Nellist C.F."/>
            <person name="Harrison R.J."/>
        </authorList>
    </citation>
    <scope>NUCLEOTIDE SEQUENCE [LARGE SCALE GENOMIC DNA]</scope>
    <source>
        <strain evidence="3 5">SCRP249</strain>
        <strain evidence="2 7">SCRP324</strain>
        <strain evidence="4 6">SCRP333</strain>
    </source>
</reference>
<dbReference type="OrthoDB" id="120460at2759"/>
<dbReference type="EMBL" id="QXFU01000529">
    <property type="protein sequence ID" value="KAE9031035.1"/>
    <property type="molecule type" value="Genomic_DNA"/>
</dbReference>
<dbReference type="Proteomes" id="UP000429607">
    <property type="component" value="Unassembled WGS sequence"/>
</dbReference>